<dbReference type="OrthoDB" id="6434393at2759"/>
<organism evidence="1 2">
    <name type="scientific">Araneus ventricosus</name>
    <name type="common">Orbweaver spider</name>
    <name type="synonym">Epeira ventricosa</name>
    <dbReference type="NCBI Taxonomy" id="182803"/>
    <lineage>
        <taxon>Eukaryota</taxon>
        <taxon>Metazoa</taxon>
        <taxon>Ecdysozoa</taxon>
        <taxon>Arthropoda</taxon>
        <taxon>Chelicerata</taxon>
        <taxon>Arachnida</taxon>
        <taxon>Araneae</taxon>
        <taxon>Araneomorphae</taxon>
        <taxon>Entelegynae</taxon>
        <taxon>Araneoidea</taxon>
        <taxon>Araneidae</taxon>
        <taxon>Araneus</taxon>
    </lineage>
</organism>
<dbReference type="GO" id="GO:0003676">
    <property type="term" value="F:nucleic acid binding"/>
    <property type="evidence" value="ECO:0007669"/>
    <property type="project" value="InterPro"/>
</dbReference>
<reference evidence="1 2" key="1">
    <citation type="journal article" date="2019" name="Sci. Rep.">
        <title>Orb-weaving spider Araneus ventricosus genome elucidates the spidroin gene catalogue.</title>
        <authorList>
            <person name="Kono N."/>
            <person name="Nakamura H."/>
            <person name="Ohtoshi R."/>
            <person name="Moran D.A.P."/>
            <person name="Shinohara A."/>
            <person name="Yoshida Y."/>
            <person name="Fujiwara M."/>
            <person name="Mori M."/>
            <person name="Tomita M."/>
            <person name="Arakawa K."/>
        </authorList>
    </citation>
    <scope>NUCLEOTIDE SEQUENCE [LARGE SCALE GENOMIC DNA]</scope>
</reference>
<keyword evidence="2" id="KW-1185">Reference proteome</keyword>
<dbReference type="AlphaFoldDB" id="A0A4Y2UNP7"/>
<sequence>MAPTPGNCLVRNVGSVKTLLKKHEILIVGHQPLSPDLAPCDFFLFPIVKKALKGTKFENVDAVKAKTTEEMKGLSENDLKLCFEWWKIRMKVL</sequence>
<dbReference type="InterPro" id="IPR036397">
    <property type="entry name" value="RNaseH_sf"/>
</dbReference>
<proteinExistence type="predicted"/>
<dbReference type="Gene3D" id="3.30.420.10">
    <property type="entry name" value="Ribonuclease H-like superfamily/Ribonuclease H"/>
    <property type="match status" value="1"/>
</dbReference>
<gene>
    <name evidence="1" type="ORF">AVEN_118156_1</name>
</gene>
<accession>A0A4Y2UNP7</accession>
<comment type="caution">
    <text evidence="1">The sequence shown here is derived from an EMBL/GenBank/DDBJ whole genome shotgun (WGS) entry which is preliminary data.</text>
</comment>
<name>A0A4Y2UNP7_ARAVE</name>
<dbReference type="Proteomes" id="UP000499080">
    <property type="component" value="Unassembled WGS sequence"/>
</dbReference>
<evidence type="ECO:0000313" key="2">
    <source>
        <dbReference type="Proteomes" id="UP000499080"/>
    </source>
</evidence>
<dbReference type="EMBL" id="BGPR01038458">
    <property type="protein sequence ID" value="GBO14303.1"/>
    <property type="molecule type" value="Genomic_DNA"/>
</dbReference>
<protein>
    <submittedName>
        <fullName evidence="1">Uncharacterized protein</fullName>
    </submittedName>
</protein>
<evidence type="ECO:0000313" key="1">
    <source>
        <dbReference type="EMBL" id="GBO14303.1"/>
    </source>
</evidence>